<sequence length="244" mass="26960">MSEGWNILVVDDEPPIRAELRYLLEKDTRVGQIAEAGNVTEAVESILSNKPDVLFLDITMPGRSGIELAETLQNLKTPPVVVFVTAFAEFAADAYNLDAVDYVVKPVEDARLSKALDKIEAALGARRVIHAPRQPLRLTVDRGGKKVFIPAADVCYFEARADFCNAICAEGTYLINESISSLERRLDSEGFIRVHRSYLVNLEDVHNVEIGSTGLMELRLDRVNSTVPVSRRRAAEVKSHLGLA</sequence>
<dbReference type="SUPFAM" id="SSF52172">
    <property type="entry name" value="CheY-like"/>
    <property type="match status" value="1"/>
</dbReference>
<dbReference type="Pfam" id="PF00072">
    <property type="entry name" value="Response_reg"/>
    <property type="match status" value="1"/>
</dbReference>
<dbReference type="PANTHER" id="PTHR37299:SF1">
    <property type="entry name" value="STAGE 0 SPORULATION PROTEIN A HOMOLOG"/>
    <property type="match status" value="1"/>
</dbReference>
<dbReference type="SMART" id="SM00850">
    <property type="entry name" value="LytTR"/>
    <property type="match status" value="1"/>
</dbReference>
<dbReference type="Proteomes" id="UP000095468">
    <property type="component" value="Unassembled WGS sequence"/>
</dbReference>
<dbReference type="RefSeq" id="WP_055285284.1">
    <property type="nucleotide sequence ID" value="NZ_CP084004.1"/>
</dbReference>
<dbReference type="InterPro" id="IPR046947">
    <property type="entry name" value="LytR-like"/>
</dbReference>
<dbReference type="GO" id="GO:0000156">
    <property type="term" value="F:phosphorelay response regulator activity"/>
    <property type="evidence" value="ECO:0007669"/>
    <property type="project" value="InterPro"/>
</dbReference>
<dbReference type="PROSITE" id="PS50110">
    <property type="entry name" value="RESPONSE_REGULATORY"/>
    <property type="match status" value="1"/>
</dbReference>
<dbReference type="AlphaFoldDB" id="A0A173X8N8"/>
<dbReference type="Pfam" id="PF04397">
    <property type="entry name" value="LytTR"/>
    <property type="match status" value="1"/>
</dbReference>
<dbReference type="EMBL" id="CYYP01000002">
    <property type="protein sequence ID" value="CUN48149.1"/>
    <property type="molecule type" value="Genomic_DNA"/>
</dbReference>
<dbReference type="GO" id="GO:0003677">
    <property type="term" value="F:DNA binding"/>
    <property type="evidence" value="ECO:0007669"/>
    <property type="project" value="InterPro"/>
</dbReference>
<dbReference type="SMART" id="SM00448">
    <property type="entry name" value="REC"/>
    <property type="match status" value="1"/>
</dbReference>
<accession>A0A173X8N8</accession>
<proteinExistence type="predicted"/>
<dbReference type="Gene3D" id="3.40.50.2300">
    <property type="match status" value="1"/>
</dbReference>
<name>A0A173X8N8_9ACTN</name>
<gene>
    <name evidence="1" type="primary">yehT_1</name>
    <name evidence="1" type="ORF">ERS852381_00262</name>
</gene>
<organism evidence="1 2">
    <name type="scientific">Collinsella aerofaciens</name>
    <dbReference type="NCBI Taxonomy" id="74426"/>
    <lineage>
        <taxon>Bacteria</taxon>
        <taxon>Bacillati</taxon>
        <taxon>Actinomycetota</taxon>
        <taxon>Coriobacteriia</taxon>
        <taxon>Coriobacteriales</taxon>
        <taxon>Coriobacteriaceae</taxon>
        <taxon>Collinsella</taxon>
    </lineage>
</organism>
<dbReference type="Gene3D" id="2.40.50.1020">
    <property type="entry name" value="LytTr DNA-binding domain"/>
    <property type="match status" value="1"/>
</dbReference>
<reference evidence="1 2" key="1">
    <citation type="submission" date="2015-09" db="EMBL/GenBank/DDBJ databases">
        <authorList>
            <consortium name="Pathogen Informatics"/>
        </authorList>
    </citation>
    <scope>NUCLEOTIDE SEQUENCE [LARGE SCALE GENOMIC DNA]</scope>
    <source>
        <strain evidence="1 2">2789STDY5608823</strain>
    </source>
</reference>
<dbReference type="PANTHER" id="PTHR37299">
    <property type="entry name" value="TRANSCRIPTIONAL REGULATOR-RELATED"/>
    <property type="match status" value="1"/>
</dbReference>
<evidence type="ECO:0000313" key="1">
    <source>
        <dbReference type="EMBL" id="CUN48149.1"/>
    </source>
</evidence>
<protein>
    <submittedName>
        <fullName evidence="1">Probable transcriptional regulatory protein YehT</fullName>
    </submittedName>
</protein>
<dbReference type="InterPro" id="IPR001789">
    <property type="entry name" value="Sig_transdc_resp-reg_receiver"/>
</dbReference>
<dbReference type="InterPro" id="IPR011006">
    <property type="entry name" value="CheY-like_superfamily"/>
</dbReference>
<dbReference type="InterPro" id="IPR007492">
    <property type="entry name" value="LytTR_DNA-bd_dom"/>
</dbReference>
<dbReference type="PROSITE" id="PS50930">
    <property type="entry name" value="HTH_LYTTR"/>
    <property type="match status" value="1"/>
</dbReference>
<evidence type="ECO:0000313" key="2">
    <source>
        <dbReference type="Proteomes" id="UP000095468"/>
    </source>
</evidence>